<dbReference type="PANTHER" id="PTHR34582:SF7">
    <property type="entry name" value="UPF0702 TRANSMEMBRANE PROTEIN YDFS"/>
    <property type="match status" value="1"/>
</dbReference>
<keyword evidence="4 7" id="KW-0812">Transmembrane</keyword>
<dbReference type="EMBL" id="DUTF01000072">
    <property type="protein sequence ID" value="HHY25732.1"/>
    <property type="molecule type" value="Genomic_DNA"/>
</dbReference>
<dbReference type="InterPro" id="IPR007353">
    <property type="entry name" value="DUF421"/>
</dbReference>
<dbReference type="InterPro" id="IPR048454">
    <property type="entry name" value="YetF_N"/>
</dbReference>
<name>A0A7C7D490_9FIRM</name>
<comment type="subcellular location">
    <subcellularLocation>
        <location evidence="1">Cell membrane</location>
        <topology evidence="1">Multi-pass membrane protein</topology>
    </subcellularLocation>
</comment>
<sequence>MEYDILLRTVLAFFALLILTRLLGKKQLSHLTFFNYITGITFGNIAAGLASDKTVKTMEGLVSLILWTALTILVEFISLKSVTLRKILSGEPTIVIKKGKIQPKVMSRMRLSLDHLMTMLRNNNVFSLKEVDYAIIETDGKLSVYKKQAHQTVTKQDMNIPQTKSLHIPTEIIIEGKIVKRTLLEYDLSYQWVYQELRKAGINSVSEVFYAEIQSDGQLFIDKYYKEGTSS</sequence>
<protein>
    <submittedName>
        <fullName evidence="10">DUF421 domain-containing protein</fullName>
    </submittedName>
</protein>
<gene>
    <name evidence="10" type="ORF">GX523_03065</name>
</gene>
<evidence type="ECO:0000256" key="4">
    <source>
        <dbReference type="ARBA" id="ARBA00022692"/>
    </source>
</evidence>
<keyword evidence="6 7" id="KW-0472">Membrane</keyword>
<comment type="similarity">
    <text evidence="2">Belongs to the UPF0702 family.</text>
</comment>
<comment type="caution">
    <text evidence="10">The sequence shown here is derived from an EMBL/GenBank/DDBJ whole genome shotgun (WGS) entry which is preliminary data.</text>
</comment>
<evidence type="ECO:0000256" key="7">
    <source>
        <dbReference type="SAM" id="Phobius"/>
    </source>
</evidence>
<dbReference type="Gene3D" id="3.30.240.20">
    <property type="entry name" value="bsu07140 like domains"/>
    <property type="match status" value="2"/>
</dbReference>
<feature type="transmembrane region" description="Helical" evidence="7">
    <location>
        <begin position="61"/>
        <end position="79"/>
    </location>
</feature>
<feature type="transmembrane region" description="Helical" evidence="7">
    <location>
        <begin position="6"/>
        <end position="24"/>
    </location>
</feature>
<dbReference type="Pfam" id="PF20730">
    <property type="entry name" value="YetF_N"/>
    <property type="match status" value="1"/>
</dbReference>
<evidence type="ECO:0000256" key="2">
    <source>
        <dbReference type="ARBA" id="ARBA00006448"/>
    </source>
</evidence>
<keyword evidence="5 7" id="KW-1133">Transmembrane helix</keyword>
<dbReference type="AlphaFoldDB" id="A0A7C7D490"/>
<dbReference type="PANTHER" id="PTHR34582">
    <property type="entry name" value="UPF0702 TRANSMEMBRANE PROTEIN YCAP"/>
    <property type="match status" value="1"/>
</dbReference>
<evidence type="ECO:0000313" key="11">
    <source>
        <dbReference type="Proteomes" id="UP000553059"/>
    </source>
</evidence>
<feature type="domain" description="YetF C-terminal" evidence="8">
    <location>
        <begin position="80"/>
        <end position="213"/>
    </location>
</feature>
<proteinExistence type="inferred from homology"/>
<organism evidence="10 11">
    <name type="scientific">Desulfitobacterium dehalogenans</name>
    <dbReference type="NCBI Taxonomy" id="36854"/>
    <lineage>
        <taxon>Bacteria</taxon>
        <taxon>Bacillati</taxon>
        <taxon>Bacillota</taxon>
        <taxon>Clostridia</taxon>
        <taxon>Eubacteriales</taxon>
        <taxon>Desulfitobacteriaceae</taxon>
        <taxon>Desulfitobacterium</taxon>
    </lineage>
</organism>
<evidence type="ECO:0000313" key="10">
    <source>
        <dbReference type="EMBL" id="HHY25732.1"/>
    </source>
</evidence>
<feature type="domain" description="YetF-like N-terminal transmembrane" evidence="9">
    <location>
        <begin position="4"/>
        <end position="77"/>
    </location>
</feature>
<evidence type="ECO:0000256" key="6">
    <source>
        <dbReference type="ARBA" id="ARBA00023136"/>
    </source>
</evidence>
<dbReference type="Pfam" id="PF04239">
    <property type="entry name" value="DUF421"/>
    <property type="match status" value="1"/>
</dbReference>
<keyword evidence="3" id="KW-1003">Cell membrane</keyword>
<evidence type="ECO:0000256" key="3">
    <source>
        <dbReference type="ARBA" id="ARBA00022475"/>
    </source>
</evidence>
<feature type="transmembrane region" description="Helical" evidence="7">
    <location>
        <begin position="31"/>
        <end position="49"/>
    </location>
</feature>
<evidence type="ECO:0000256" key="1">
    <source>
        <dbReference type="ARBA" id="ARBA00004651"/>
    </source>
</evidence>
<evidence type="ECO:0000259" key="8">
    <source>
        <dbReference type="Pfam" id="PF04239"/>
    </source>
</evidence>
<dbReference type="Proteomes" id="UP000553059">
    <property type="component" value="Unassembled WGS sequence"/>
</dbReference>
<evidence type="ECO:0000256" key="5">
    <source>
        <dbReference type="ARBA" id="ARBA00022989"/>
    </source>
</evidence>
<accession>A0A7C7D490</accession>
<reference evidence="10 11" key="1">
    <citation type="journal article" date="2020" name="Biotechnol. Biofuels">
        <title>New insights from the biogas microbiome by comprehensive genome-resolved metagenomics of nearly 1600 species originating from multiple anaerobic digesters.</title>
        <authorList>
            <person name="Campanaro S."/>
            <person name="Treu L."/>
            <person name="Rodriguez-R L.M."/>
            <person name="Kovalovszki A."/>
            <person name="Ziels R.M."/>
            <person name="Maus I."/>
            <person name="Zhu X."/>
            <person name="Kougias P.G."/>
            <person name="Basile A."/>
            <person name="Luo G."/>
            <person name="Schluter A."/>
            <person name="Konstantinidis K.T."/>
            <person name="Angelidaki I."/>
        </authorList>
    </citation>
    <scope>NUCLEOTIDE SEQUENCE [LARGE SCALE GENOMIC DNA]</scope>
    <source>
        <strain evidence="10">AS05jafATM_4</strain>
    </source>
</reference>
<dbReference type="GO" id="GO:0005886">
    <property type="term" value="C:plasma membrane"/>
    <property type="evidence" value="ECO:0007669"/>
    <property type="project" value="UniProtKB-SubCell"/>
</dbReference>
<dbReference type="InterPro" id="IPR023090">
    <property type="entry name" value="UPF0702_alpha/beta_dom_sf"/>
</dbReference>
<evidence type="ECO:0000259" key="9">
    <source>
        <dbReference type="Pfam" id="PF20730"/>
    </source>
</evidence>